<reference evidence="2 3" key="1">
    <citation type="submission" date="2015-09" db="EMBL/GenBank/DDBJ databases">
        <authorList>
            <consortium name="Pathogen Informatics"/>
        </authorList>
    </citation>
    <scope>NUCLEOTIDE SEQUENCE [LARGE SCALE GENOMIC DNA]</scope>
    <source>
        <strain evidence="2 3">2789STDY5834942</strain>
    </source>
</reference>
<dbReference type="AlphaFoldDB" id="A0A174N809"/>
<feature type="coiled-coil region" evidence="1">
    <location>
        <begin position="13"/>
        <end position="64"/>
    </location>
</feature>
<gene>
    <name evidence="2" type="ORF">ERS852554_00674</name>
</gene>
<keyword evidence="1" id="KW-0175">Coiled coil</keyword>
<name>A0A174N809_BACUN</name>
<sequence length="65" mass="7782">MKSQYVEYLIERLENAELDNRVMRLVLEDLSRELPHSNQMLEKSNELQSLLEEERNLCKSLDCEI</sequence>
<evidence type="ECO:0000256" key="1">
    <source>
        <dbReference type="SAM" id="Coils"/>
    </source>
</evidence>
<accession>A0A174N809</accession>
<evidence type="ECO:0000313" key="3">
    <source>
        <dbReference type="Proteomes" id="UP000095788"/>
    </source>
</evidence>
<dbReference type="Proteomes" id="UP000095788">
    <property type="component" value="Unassembled WGS sequence"/>
</dbReference>
<organism evidence="2 3">
    <name type="scientific">Bacteroides uniformis</name>
    <dbReference type="NCBI Taxonomy" id="820"/>
    <lineage>
        <taxon>Bacteria</taxon>
        <taxon>Pseudomonadati</taxon>
        <taxon>Bacteroidota</taxon>
        <taxon>Bacteroidia</taxon>
        <taxon>Bacteroidales</taxon>
        <taxon>Bacteroidaceae</taxon>
        <taxon>Bacteroides</taxon>
    </lineage>
</organism>
<dbReference type="EMBL" id="CZBF01000001">
    <property type="protein sequence ID" value="CUP42069.1"/>
    <property type="molecule type" value="Genomic_DNA"/>
</dbReference>
<protein>
    <submittedName>
        <fullName evidence="2">Uncharacterized protein</fullName>
    </submittedName>
</protein>
<evidence type="ECO:0000313" key="2">
    <source>
        <dbReference type="EMBL" id="CUP42069.1"/>
    </source>
</evidence>
<proteinExistence type="predicted"/>